<protein>
    <submittedName>
        <fullName evidence="1">Uncharacterized protein</fullName>
    </submittedName>
</protein>
<dbReference type="OrthoDB" id="8281890at2"/>
<proteinExistence type="predicted"/>
<dbReference type="SUPFAM" id="SSF52540">
    <property type="entry name" value="P-loop containing nucleoside triphosphate hydrolases"/>
    <property type="match status" value="1"/>
</dbReference>
<reference evidence="1 2" key="1">
    <citation type="submission" date="2019-06" db="EMBL/GenBank/DDBJ databases">
        <title>Saccharibacillus brassicae sp. nov., an endophytic bacterium isolated from Chinese cabbage seeds (Brassica pekinensis).</title>
        <authorList>
            <person name="Jiang L."/>
            <person name="Lee J."/>
            <person name="Kim S.W."/>
        </authorList>
    </citation>
    <scope>NUCLEOTIDE SEQUENCE [LARGE SCALE GENOMIC DNA]</scope>
    <source>
        <strain evidence="2">KCTC 43072 / ATSA2</strain>
    </source>
</reference>
<dbReference type="RefSeq" id="WP_141449624.1">
    <property type="nucleotide sequence ID" value="NZ_CP041217.1"/>
</dbReference>
<evidence type="ECO:0000313" key="2">
    <source>
        <dbReference type="Proteomes" id="UP000316968"/>
    </source>
</evidence>
<dbReference type="InterPro" id="IPR027417">
    <property type="entry name" value="P-loop_NTPase"/>
</dbReference>
<gene>
    <name evidence="1" type="ORF">FFV09_20850</name>
</gene>
<keyword evidence="2" id="KW-1185">Reference proteome</keyword>
<accession>A0A4Y6V3K0</accession>
<dbReference type="EMBL" id="CP041217">
    <property type="protein sequence ID" value="QDH23087.1"/>
    <property type="molecule type" value="Genomic_DNA"/>
</dbReference>
<sequence>MTIISIEGASAAGKTTTSAALAALKQGLHIQEVAMLWAKPEPAYPEWFFERQADRWQMALEHESSGLAVIDIDLFQPFWYNWAFGFTLFDRQSLEFVEAFYRPLIQARKLGFPDAYFVLHAEEPRLRERKAGDSTRLRRGFEQNMTFIEPQQKYFRALNGFCPGLVHFVESADVPGTVATIADQLPSGQQAHRYSLELFDQMVEWLRTHPAGR</sequence>
<dbReference type="AlphaFoldDB" id="A0A4Y6V3K0"/>
<dbReference type="Proteomes" id="UP000316968">
    <property type="component" value="Chromosome"/>
</dbReference>
<evidence type="ECO:0000313" key="1">
    <source>
        <dbReference type="EMBL" id="QDH23087.1"/>
    </source>
</evidence>
<dbReference type="KEGG" id="saca:FFV09_20850"/>
<organism evidence="1 2">
    <name type="scientific">Saccharibacillus brassicae</name>
    <dbReference type="NCBI Taxonomy" id="2583377"/>
    <lineage>
        <taxon>Bacteria</taxon>
        <taxon>Bacillati</taxon>
        <taxon>Bacillota</taxon>
        <taxon>Bacilli</taxon>
        <taxon>Bacillales</taxon>
        <taxon>Paenibacillaceae</taxon>
        <taxon>Saccharibacillus</taxon>
    </lineage>
</organism>
<dbReference type="CDD" id="cd02019">
    <property type="entry name" value="NK"/>
    <property type="match status" value="1"/>
</dbReference>
<name>A0A4Y6V3K0_SACBS</name>